<reference evidence="1" key="1">
    <citation type="submission" date="2020-08" db="EMBL/GenBank/DDBJ databases">
        <title>Genome sequencing and assembly of the red palm weevil Rhynchophorus ferrugineus.</title>
        <authorList>
            <person name="Dias G.B."/>
            <person name="Bergman C.M."/>
            <person name="Manee M."/>
        </authorList>
    </citation>
    <scope>NUCLEOTIDE SEQUENCE</scope>
    <source>
        <strain evidence="1">AA-2017</strain>
        <tissue evidence="1">Whole larva</tissue>
    </source>
</reference>
<proteinExistence type="predicted"/>
<evidence type="ECO:0000313" key="2">
    <source>
        <dbReference type="Proteomes" id="UP000625711"/>
    </source>
</evidence>
<gene>
    <name evidence="1" type="ORF">GWI33_017522</name>
</gene>
<name>A0A834I973_RHYFE</name>
<evidence type="ECO:0000313" key="1">
    <source>
        <dbReference type="EMBL" id="KAF7269472.1"/>
    </source>
</evidence>
<comment type="caution">
    <text evidence="1">The sequence shown here is derived from an EMBL/GenBank/DDBJ whole genome shotgun (WGS) entry which is preliminary data.</text>
</comment>
<keyword evidence="2" id="KW-1185">Reference proteome</keyword>
<protein>
    <submittedName>
        <fullName evidence="1">Uncharacterized protein</fullName>
    </submittedName>
</protein>
<sequence length="108" mass="11905">MSLCQRYSVSYALVGVGTVGIRCVPLSHRGRRRLVPFANLLRKTPRQRNILSLTHCASAADERQAESGCYVGPFSISTGALRHGLISVFDSPRLIDEDGSTLSFFVHR</sequence>
<dbReference type="Proteomes" id="UP000625711">
    <property type="component" value="Unassembled WGS sequence"/>
</dbReference>
<dbReference type="AlphaFoldDB" id="A0A834I973"/>
<organism evidence="1 2">
    <name type="scientific">Rhynchophorus ferrugineus</name>
    <name type="common">Red palm weevil</name>
    <name type="synonym">Curculio ferrugineus</name>
    <dbReference type="NCBI Taxonomy" id="354439"/>
    <lineage>
        <taxon>Eukaryota</taxon>
        <taxon>Metazoa</taxon>
        <taxon>Ecdysozoa</taxon>
        <taxon>Arthropoda</taxon>
        <taxon>Hexapoda</taxon>
        <taxon>Insecta</taxon>
        <taxon>Pterygota</taxon>
        <taxon>Neoptera</taxon>
        <taxon>Endopterygota</taxon>
        <taxon>Coleoptera</taxon>
        <taxon>Polyphaga</taxon>
        <taxon>Cucujiformia</taxon>
        <taxon>Curculionidae</taxon>
        <taxon>Dryophthorinae</taxon>
        <taxon>Rhynchophorus</taxon>
    </lineage>
</organism>
<dbReference type="EMBL" id="JAACXV010014224">
    <property type="protein sequence ID" value="KAF7269472.1"/>
    <property type="molecule type" value="Genomic_DNA"/>
</dbReference>
<accession>A0A834I973</accession>